<proteinExistence type="predicted"/>
<accession>A0A6J5YUS5</accession>
<dbReference type="InterPro" id="IPR009293">
    <property type="entry name" value="UPF0478"/>
</dbReference>
<dbReference type="EMBL" id="CAESAB010000007">
    <property type="protein sequence ID" value="CAB4332647.1"/>
    <property type="molecule type" value="Genomic_DNA"/>
</dbReference>
<protein>
    <submittedName>
        <fullName evidence="2">Unannotated protein</fullName>
    </submittedName>
</protein>
<organism evidence="2">
    <name type="scientific">freshwater metagenome</name>
    <dbReference type="NCBI Taxonomy" id="449393"/>
    <lineage>
        <taxon>unclassified sequences</taxon>
        <taxon>metagenomes</taxon>
        <taxon>ecological metagenomes</taxon>
    </lineage>
</organism>
<sequence length="120" mass="12636">MGPGGIATIIAAASLFVIAVALAYTVFRVSKFIDEAKKSLQVFTEDTSPLITESTRTLELINSPLESFAKITKNVEEVSTKVSGVTSDFIDKNGSAVKVAGALLGAAQLSKGRKSKKKTD</sequence>
<feature type="transmembrane region" description="Helical" evidence="1">
    <location>
        <begin position="6"/>
        <end position="27"/>
    </location>
</feature>
<keyword evidence="1" id="KW-0472">Membrane</keyword>
<keyword evidence="1" id="KW-0812">Transmembrane</keyword>
<keyword evidence="1" id="KW-1133">Transmembrane helix</keyword>
<evidence type="ECO:0000256" key="1">
    <source>
        <dbReference type="SAM" id="Phobius"/>
    </source>
</evidence>
<dbReference type="Pfam" id="PF06103">
    <property type="entry name" value="DUF948"/>
    <property type="match status" value="1"/>
</dbReference>
<name>A0A6J5YUS5_9ZZZZ</name>
<evidence type="ECO:0000313" key="2">
    <source>
        <dbReference type="EMBL" id="CAB4332647.1"/>
    </source>
</evidence>
<dbReference type="AlphaFoldDB" id="A0A6J5YUS5"/>
<reference evidence="2" key="1">
    <citation type="submission" date="2020-05" db="EMBL/GenBank/DDBJ databases">
        <authorList>
            <person name="Chiriac C."/>
            <person name="Salcher M."/>
            <person name="Ghai R."/>
            <person name="Kavagutti S V."/>
        </authorList>
    </citation>
    <scope>NUCLEOTIDE SEQUENCE</scope>
</reference>
<gene>
    <name evidence="2" type="ORF">UFOPK3820_00315</name>
</gene>